<name>A0A371FM74_MUCPR</name>
<dbReference type="SUPFAM" id="SSF47699">
    <property type="entry name" value="Bifunctional inhibitor/lipid-transfer protein/seed storage 2S albumin"/>
    <property type="match status" value="1"/>
</dbReference>
<gene>
    <name evidence="3" type="ORF">CR513_40165</name>
</gene>
<dbReference type="InterPro" id="IPR036312">
    <property type="entry name" value="Bifun_inhib/LTP/seed_sf"/>
</dbReference>
<keyword evidence="4" id="KW-1185">Reference proteome</keyword>
<dbReference type="Pfam" id="PF00234">
    <property type="entry name" value="Tryp_alpha_amyl"/>
    <property type="match status" value="1"/>
</dbReference>
<proteinExistence type="predicted"/>
<keyword evidence="1" id="KW-0732">Signal</keyword>
<dbReference type="Proteomes" id="UP000257109">
    <property type="component" value="Unassembled WGS sequence"/>
</dbReference>
<dbReference type="PANTHER" id="PTHR33286:SF1">
    <property type="entry name" value="OS01G0800600 PROTEIN"/>
    <property type="match status" value="1"/>
</dbReference>
<dbReference type="PANTHER" id="PTHR33286">
    <property type="entry name" value="BIFUNCTIONAL INHIBITOR/LIPID-TRANSFER PROTEIN/SEED STORAGE 2S ALBUMIN SUPERFAMILY PROTEIN"/>
    <property type="match status" value="1"/>
</dbReference>
<comment type="caution">
    <text evidence="3">The sequence shown here is derived from an EMBL/GenBank/DDBJ whole genome shotgun (WGS) entry which is preliminary data.</text>
</comment>
<feature type="chain" id="PRO_5016753002" description="Bifunctional inhibitor/plant lipid transfer protein/seed storage helical domain-containing protein" evidence="1">
    <location>
        <begin position="29"/>
        <end position="126"/>
    </location>
</feature>
<dbReference type="EMBL" id="QJKJ01008548">
    <property type="protein sequence ID" value="RDX79409.1"/>
    <property type="molecule type" value="Genomic_DNA"/>
</dbReference>
<feature type="non-terminal residue" evidence="3">
    <location>
        <position position="126"/>
    </location>
</feature>
<sequence length="126" mass="14197">MVNSNVKSFWFLAMCVLSLCHDLKMVAAENCDEDMRGLEIECLFYMNNSDPKLVDPNQRCCNIIKGVNVPCCCSSILQRKLVFPPGHVVADILDWTKVMHCFNYCGRPFPAGYKCGNFVVPSRPAL</sequence>
<evidence type="ECO:0000256" key="1">
    <source>
        <dbReference type="SAM" id="SignalP"/>
    </source>
</evidence>
<accession>A0A371FM74</accession>
<evidence type="ECO:0000313" key="4">
    <source>
        <dbReference type="Proteomes" id="UP000257109"/>
    </source>
</evidence>
<dbReference type="InterPro" id="IPR016140">
    <property type="entry name" value="Bifunc_inhib/LTP/seed_store"/>
</dbReference>
<dbReference type="AlphaFoldDB" id="A0A371FM74"/>
<feature type="non-terminal residue" evidence="3">
    <location>
        <position position="1"/>
    </location>
</feature>
<evidence type="ECO:0000259" key="2">
    <source>
        <dbReference type="Pfam" id="PF00234"/>
    </source>
</evidence>
<evidence type="ECO:0000313" key="3">
    <source>
        <dbReference type="EMBL" id="RDX79409.1"/>
    </source>
</evidence>
<dbReference type="OrthoDB" id="653734at2759"/>
<feature type="signal peptide" evidence="1">
    <location>
        <begin position="1"/>
        <end position="28"/>
    </location>
</feature>
<organism evidence="3 4">
    <name type="scientific">Mucuna pruriens</name>
    <name type="common">Velvet bean</name>
    <name type="synonym">Dolichos pruriens</name>
    <dbReference type="NCBI Taxonomy" id="157652"/>
    <lineage>
        <taxon>Eukaryota</taxon>
        <taxon>Viridiplantae</taxon>
        <taxon>Streptophyta</taxon>
        <taxon>Embryophyta</taxon>
        <taxon>Tracheophyta</taxon>
        <taxon>Spermatophyta</taxon>
        <taxon>Magnoliopsida</taxon>
        <taxon>eudicotyledons</taxon>
        <taxon>Gunneridae</taxon>
        <taxon>Pentapetalae</taxon>
        <taxon>rosids</taxon>
        <taxon>fabids</taxon>
        <taxon>Fabales</taxon>
        <taxon>Fabaceae</taxon>
        <taxon>Papilionoideae</taxon>
        <taxon>50 kb inversion clade</taxon>
        <taxon>NPAAA clade</taxon>
        <taxon>indigoferoid/millettioid clade</taxon>
        <taxon>Phaseoleae</taxon>
        <taxon>Mucuna</taxon>
    </lineage>
</organism>
<feature type="domain" description="Bifunctional inhibitor/plant lipid transfer protein/seed storage helical" evidence="2">
    <location>
        <begin position="31"/>
        <end position="115"/>
    </location>
</feature>
<dbReference type="Gene3D" id="1.10.110.10">
    <property type="entry name" value="Plant lipid-transfer and hydrophobic proteins"/>
    <property type="match status" value="1"/>
</dbReference>
<reference evidence="3" key="1">
    <citation type="submission" date="2018-05" db="EMBL/GenBank/DDBJ databases">
        <title>Draft genome of Mucuna pruriens seed.</title>
        <authorList>
            <person name="Nnadi N.E."/>
            <person name="Vos R."/>
            <person name="Hasami M.H."/>
            <person name="Devisetty U.K."/>
            <person name="Aguiy J.C."/>
        </authorList>
    </citation>
    <scope>NUCLEOTIDE SEQUENCE [LARGE SCALE GENOMIC DNA]</scope>
    <source>
        <strain evidence="3">JCA_2017</strain>
    </source>
</reference>
<protein>
    <recommendedName>
        <fullName evidence="2">Bifunctional inhibitor/plant lipid transfer protein/seed storage helical domain-containing protein</fullName>
    </recommendedName>
</protein>